<evidence type="ECO:0000313" key="10">
    <source>
        <dbReference type="EMBL" id="CBN76759.1"/>
    </source>
</evidence>
<dbReference type="Proteomes" id="UP000002630">
    <property type="component" value="Linkage Group LG01"/>
</dbReference>
<sequence>MYDGFETLFVSFPARYVLHVQINRPSKRNAMNAKFWIECRDCFQLISEDADVRAVVVSGMGDHFSAGLDLSDTTNFDAIGRATKDVARRAFRFRKLALAMQESFTAVERCPQPVIAAIHGACVGGAVDLACACDIRLCSEDAGFCVAEVKVGLAADVGTLQRMPKIVGNESLCRELAYTGRTFGAAEASRMGFVSRVVAAPEAATVAAAAAAAAAAATAGGKPRAVAASAASAGVSPRRSQRAEVVAASILTASEIARQSPVAVFGTKRNLLYARDHSVVDGLEYAATWSGAALQAGDLSTAMRAAAGNPKRSGRREAGAGAEAGSHPHFSKL</sequence>
<dbReference type="GO" id="GO:0051750">
    <property type="term" value="F:delta(3,5)-delta(2,4)-dienoyl-CoA isomerase activity"/>
    <property type="evidence" value="ECO:0007669"/>
    <property type="project" value="TreeGrafter"/>
</dbReference>
<evidence type="ECO:0000256" key="2">
    <source>
        <dbReference type="ARBA" id="ARBA00005005"/>
    </source>
</evidence>
<name>D8LBQ0_ECTSI</name>
<proteinExistence type="inferred from homology"/>
<dbReference type="UniPathway" id="UPA00659"/>
<dbReference type="InterPro" id="IPR014748">
    <property type="entry name" value="Enoyl-CoA_hydra_C"/>
</dbReference>
<organism evidence="10 11">
    <name type="scientific">Ectocarpus siliculosus</name>
    <name type="common">Brown alga</name>
    <name type="synonym">Conferva siliculosa</name>
    <dbReference type="NCBI Taxonomy" id="2880"/>
    <lineage>
        <taxon>Eukaryota</taxon>
        <taxon>Sar</taxon>
        <taxon>Stramenopiles</taxon>
        <taxon>Ochrophyta</taxon>
        <taxon>PX clade</taxon>
        <taxon>Phaeophyceae</taxon>
        <taxon>Ectocarpales</taxon>
        <taxon>Ectocarpaceae</taxon>
        <taxon>Ectocarpus</taxon>
    </lineage>
</organism>
<evidence type="ECO:0000256" key="4">
    <source>
        <dbReference type="ARBA" id="ARBA00022832"/>
    </source>
</evidence>
<keyword evidence="11" id="KW-1185">Reference proteome</keyword>
<dbReference type="Pfam" id="PF00378">
    <property type="entry name" value="ECH_1"/>
    <property type="match status" value="1"/>
</dbReference>
<evidence type="ECO:0000256" key="7">
    <source>
        <dbReference type="ARBA" id="ARBA00023140"/>
    </source>
</evidence>
<keyword evidence="6" id="KW-0443">Lipid metabolism</keyword>
<keyword evidence="5" id="KW-0007">Acetylation</keyword>
<dbReference type="GO" id="GO:0005777">
    <property type="term" value="C:peroxisome"/>
    <property type="evidence" value="ECO:0007669"/>
    <property type="project" value="UniProtKB-SubCell"/>
</dbReference>
<dbReference type="FunFam" id="1.10.12.10:FF:000004">
    <property type="entry name" value="Delta3,5-delta2,4-dienoyl-CoA isomerase"/>
    <property type="match status" value="1"/>
</dbReference>
<evidence type="ECO:0000256" key="3">
    <source>
        <dbReference type="ARBA" id="ARBA00005254"/>
    </source>
</evidence>
<dbReference type="PANTHER" id="PTHR43149:SF1">
    <property type="entry name" value="DELTA(3,5)-DELTA(2,4)-DIENOYL-COA ISOMERASE, MITOCHONDRIAL"/>
    <property type="match status" value="1"/>
</dbReference>
<keyword evidence="4" id="KW-0276">Fatty acid metabolism</keyword>
<feature type="region of interest" description="Disordered" evidence="9">
    <location>
        <begin position="305"/>
        <end position="333"/>
    </location>
</feature>
<dbReference type="InterPro" id="IPR045002">
    <property type="entry name" value="Ech1-like"/>
</dbReference>
<protein>
    <submittedName>
        <fullName evidence="10">Peroxisomal enoyl-coenzyme A hydratase</fullName>
    </submittedName>
</protein>
<dbReference type="STRING" id="2880.D8LBQ0"/>
<evidence type="ECO:0000256" key="9">
    <source>
        <dbReference type="SAM" id="MobiDB-lite"/>
    </source>
</evidence>
<dbReference type="GO" id="GO:0005739">
    <property type="term" value="C:mitochondrion"/>
    <property type="evidence" value="ECO:0007669"/>
    <property type="project" value="TreeGrafter"/>
</dbReference>
<dbReference type="EMBL" id="FN647682">
    <property type="protein sequence ID" value="CBN76759.1"/>
    <property type="molecule type" value="Genomic_DNA"/>
</dbReference>
<accession>D8LBQ0</accession>
<dbReference type="Gene3D" id="3.90.226.10">
    <property type="entry name" value="2-enoyl-CoA Hydratase, Chain A, domain 1"/>
    <property type="match status" value="1"/>
</dbReference>
<dbReference type="EMBL" id="FN649726">
    <property type="protein sequence ID" value="CBN76759.1"/>
    <property type="molecule type" value="Genomic_DNA"/>
</dbReference>
<evidence type="ECO:0000313" key="11">
    <source>
        <dbReference type="Proteomes" id="UP000002630"/>
    </source>
</evidence>
<gene>
    <name evidence="10" type="ORF">Esi_0000_0579</name>
</gene>
<dbReference type="InParanoid" id="D8LBQ0"/>
<dbReference type="CDD" id="cd06558">
    <property type="entry name" value="crotonase-like"/>
    <property type="match status" value="1"/>
</dbReference>
<evidence type="ECO:0000256" key="5">
    <source>
        <dbReference type="ARBA" id="ARBA00022990"/>
    </source>
</evidence>
<dbReference type="InterPro" id="IPR001753">
    <property type="entry name" value="Enoyl-CoA_hydra/iso"/>
</dbReference>
<keyword evidence="7" id="KW-0576">Peroxisome</keyword>
<comment type="similarity">
    <text evidence="3">Belongs to the enoyl-CoA hydratase/isomerase family.</text>
</comment>
<evidence type="ECO:0000256" key="8">
    <source>
        <dbReference type="ARBA" id="ARBA00023235"/>
    </source>
</evidence>
<dbReference type="FunFam" id="3.90.226.10:FF:000024">
    <property type="entry name" value="Delta3,5-delta2,4-dienoyl-CoA isomerase"/>
    <property type="match status" value="1"/>
</dbReference>
<reference evidence="10 11" key="1">
    <citation type="journal article" date="2010" name="Nature">
        <title>The Ectocarpus genome and the independent evolution of multicellularity in brown algae.</title>
        <authorList>
            <person name="Cock J.M."/>
            <person name="Sterck L."/>
            <person name="Rouze P."/>
            <person name="Scornet D."/>
            <person name="Allen A.E."/>
            <person name="Amoutzias G."/>
            <person name="Anthouard V."/>
            <person name="Artiguenave F."/>
            <person name="Aury J.M."/>
            <person name="Badger J.H."/>
            <person name="Beszteri B."/>
            <person name="Billiau K."/>
            <person name="Bonnet E."/>
            <person name="Bothwell J.H."/>
            <person name="Bowler C."/>
            <person name="Boyen C."/>
            <person name="Brownlee C."/>
            <person name="Carrano C.J."/>
            <person name="Charrier B."/>
            <person name="Cho G.Y."/>
            <person name="Coelho S.M."/>
            <person name="Collen J."/>
            <person name="Corre E."/>
            <person name="Da Silva C."/>
            <person name="Delage L."/>
            <person name="Delaroque N."/>
            <person name="Dittami S.M."/>
            <person name="Doulbeau S."/>
            <person name="Elias M."/>
            <person name="Farnham G."/>
            <person name="Gachon C.M."/>
            <person name="Gschloessl B."/>
            <person name="Heesch S."/>
            <person name="Jabbari K."/>
            <person name="Jubin C."/>
            <person name="Kawai H."/>
            <person name="Kimura K."/>
            <person name="Kloareg B."/>
            <person name="Kupper F.C."/>
            <person name="Lang D."/>
            <person name="Le Bail A."/>
            <person name="Leblanc C."/>
            <person name="Lerouge P."/>
            <person name="Lohr M."/>
            <person name="Lopez P.J."/>
            <person name="Martens C."/>
            <person name="Maumus F."/>
            <person name="Michel G."/>
            <person name="Miranda-Saavedra D."/>
            <person name="Morales J."/>
            <person name="Moreau H."/>
            <person name="Motomura T."/>
            <person name="Nagasato C."/>
            <person name="Napoli C.A."/>
            <person name="Nelson D.R."/>
            <person name="Nyvall-Collen P."/>
            <person name="Peters A.F."/>
            <person name="Pommier C."/>
            <person name="Potin P."/>
            <person name="Poulain J."/>
            <person name="Quesneville H."/>
            <person name="Read B."/>
            <person name="Rensing S.A."/>
            <person name="Ritter A."/>
            <person name="Rousvoal S."/>
            <person name="Samanta M."/>
            <person name="Samson G."/>
            <person name="Schroeder D.C."/>
            <person name="Segurens B."/>
            <person name="Strittmatter M."/>
            <person name="Tonon T."/>
            <person name="Tregear J.W."/>
            <person name="Valentin K."/>
            <person name="von Dassow P."/>
            <person name="Yamagishi T."/>
            <person name="Van de Peer Y."/>
            <person name="Wincker P."/>
        </authorList>
    </citation>
    <scope>NUCLEOTIDE SEQUENCE [LARGE SCALE GENOMIC DNA]</scope>
    <source>
        <strain evidence="11">Ec32 / CCAP1310/4</strain>
    </source>
</reference>
<evidence type="ECO:0000256" key="1">
    <source>
        <dbReference type="ARBA" id="ARBA00004275"/>
    </source>
</evidence>
<dbReference type="PANTHER" id="PTHR43149">
    <property type="entry name" value="ENOYL-COA HYDRATASE"/>
    <property type="match status" value="1"/>
</dbReference>
<dbReference type="OMA" id="QEAFTWW"/>
<dbReference type="OrthoDB" id="14970at2759"/>
<dbReference type="InterPro" id="IPR029045">
    <property type="entry name" value="ClpP/crotonase-like_dom_sf"/>
</dbReference>
<comment type="pathway">
    <text evidence="2">Lipid metabolism; fatty acid beta-oxidation.</text>
</comment>
<dbReference type="eggNOG" id="KOG1681">
    <property type="taxonomic scope" value="Eukaryota"/>
</dbReference>
<comment type="subcellular location">
    <subcellularLocation>
        <location evidence="1">Peroxisome</location>
    </subcellularLocation>
</comment>
<dbReference type="SUPFAM" id="SSF52096">
    <property type="entry name" value="ClpP/crotonase"/>
    <property type="match status" value="1"/>
</dbReference>
<dbReference type="AlphaFoldDB" id="D8LBQ0"/>
<evidence type="ECO:0000256" key="6">
    <source>
        <dbReference type="ARBA" id="ARBA00023098"/>
    </source>
</evidence>
<dbReference type="Gene3D" id="1.10.12.10">
    <property type="entry name" value="Lyase 2-enoyl-coa Hydratase, Chain A, domain 2"/>
    <property type="match status" value="1"/>
</dbReference>
<keyword evidence="8" id="KW-0413">Isomerase</keyword>
<dbReference type="GO" id="GO:0006635">
    <property type="term" value="P:fatty acid beta-oxidation"/>
    <property type="evidence" value="ECO:0007669"/>
    <property type="project" value="UniProtKB-UniPathway"/>
</dbReference>